<proteinExistence type="predicted"/>
<dbReference type="KEGG" id="cja:CJA_1698"/>
<feature type="chain" id="PRO_5002796607" evidence="1">
    <location>
        <begin position="24"/>
        <end position="120"/>
    </location>
</feature>
<name>B3PEX3_CELJU</name>
<dbReference type="PROSITE" id="PS51257">
    <property type="entry name" value="PROKAR_LIPOPROTEIN"/>
    <property type="match status" value="1"/>
</dbReference>
<accession>B3PEX3</accession>
<protein>
    <submittedName>
        <fullName evidence="2">Putative lipoprotein</fullName>
    </submittedName>
</protein>
<sequence>MLRTSLYPLLPLALISISLGCQADTLRCGTKVTQTGDTKAEVIAKCGDPVFTDHYCAPMTTNLQIQATQQGDNNIQNNIAIQSCQDVDIWTYEPGKGKFIQHLYFTEGRLRRIERGDRVD</sequence>
<gene>
    <name evidence="2" type="ordered locus">CJA_1698</name>
</gene>
<dbReference type="EMBL" id="CP000934">
    <property type="protein sequence ID" value="ACE83661.1"/>
    <property type="molecule type" value="Genomic_DNA"/>
</dbReference>
<dbReference type="OrthoDB" id="8906462at2"/>
<reference evidence="2 3" key="1">
    <citation type="journal article" date="2008" name="J. Bacteriol.">
        <title>Insights into plant cell wall degradation from the genome sequence of the soil bacterium Cellvibrio japonicus.</title>
        <authorList>
            <person name="Deboy R.T."/>
            <person name="Mongodin E.F."/>
            <person name="Fouts D.E."/>
            <person name="Tailford L.E."/>
            <person name="Khouri H."/>
            <person name="Emerson J.B."/>
            <person name="Mohamoud Y."/>
            <person name="Watkins K."/>
            <person name="Henrissat B."/>
            <person name="Gilbert H.J."/>
            <person name="Nelson K.E."/>
        </authorList>
    </citation>
    <scope>NUCLEOTIDE SEQUENCE [LARGE SCALE GENOMIC DNA]</scope>
    <source>
        <strain evidence="2 3">Ueda107</strain>
    </source>
</reference>
<evidence type="ECO:0000313" key="2">
    <source>
        <dbReference type="EMBL" id="ACE83661.1"/>
    </source>
</evidence>
<evidence type="ECO:0000313" key="3">
    <source>
        <dbReference type="Proteomes" id="UP000001036"/>
    </source>
</evidence>
<dbReference type="Proteomes" id="UP000001036">
    <property type="component" value="Chromosome"/>
</dbReference>
<dbReference type="AlphaFoldDB" id="B3PEX3"/>
<feature type="signal peptide" evidence="1">
    <location>
        <begin position="1"/>
        <end position="23"/>
    </location>
</feature>
<dbReference type="RefSeq" id="WP_012487321.1">
    <property type="nucleotide sequence ID" value="NC_010995.1"/>
</dbReference>
<keyword evidence="2" id="KW-0449">Lipoprotein</keyword>
<organism evidence="2 3">
    <name type="scientific">Cellvibrio japonicus (strain Ueda107)</name>
    <name type="common">Pseudomonas fluorescens subsp. cellulosa</name>
    <dbReference type="NCBI Taxonomy" id="498211"/>
    <lineage>
        <taxon>Bacteria</taxon>
        <taxon>Pseudomonadati</taxon>
        <taxon>Pseudomonadota</taxon>
        <taxon>Gammaproteobacteria</taxon>
        <taxon>Cellvibrionales</taxon>
        <taxon>Cellvibrionaceae</taxon>
        <taxon>Cellvibrio</taxon>
    </lineage>
</organism>
<dbReference type="Pfam" id="PF11006">
    <property type="entry name" value="DUF2845"/>
    <property type="match status" value="1"/>
</dbReference>
<dbReference type="HOGENOM" id="CLU_160686_1_0_6"/>
<dbReference type="eggNOG" id="ENOG5033EDZ">
    <property type="taxonomic scope" value="Bacteria"/>
</dbReference>
<evidence type="ECO:0000256" key="1">
    <source>
        <dbReference type="SAM" id="SignalP"/>
    </source>
</evidence>
<keyword evidence="3" id="KW-1185">Reference proteome</keyword>
<keyword evidence="1" id="KW-0732">Signal</keyword>
<dbReference type="InterPro" id="IPR021268">
    <property type="entry name" value="DUF2845"/>
</dbReference>